<dbReference type="AlphaFoldDB" id="B2IFW1"/>
<dbReference type="InterPro" id="IPR036388">
    <property type="entry name" value="WH-like_DNA-bd_sf"/>
</dbReference>
<dbReference type="SUPFAM" id="SSF46785">
    <property type="entry name" value="Winged helix' DNA-binding domain"/>
    <property type="match status" value="1"/>
</dbReference>
<keyword evidence="3" id="KW-0804">Transcription</keyword>
<dbReference type="SUPFAM" id="SSF48008">
    <property type="entry name" value="GntR ligand-binding domain-like"/>
    <property type="match status" value="1"/>
</dbReference>
<dbReference type="RefSeq" id="WP_012385056.1">
    <property type="nucleotide sequence ID" value="NC_010581.1"/>
</dbReference>
<dbReference type="HOGENOM" id="CLU_017584_9_1_5"/>
<dbReference type="EMBL" id="CP001016">
    <property type="protein sequence ID" value="ACB95700.1"/>
    <property type="molecule type" value="Genomic_DNA"/>
</dbReference>
<dbReference type="CDD" id="cd07377">
    <property type="entry name" value="WHTH_GntR"/>
    <property type="match status" value="1"/>
</dbReference>
<dbReference type="eggNOG" id="COG2186">
    <property type="taxonomic scope" value="Bacteria"/>
</dbReference>
<dbReference type="Gene3D" id="1.10.10.10">
    <property type="entry name" value="Winged helix-like DNA-binding domain superfamily/Winged helix DNA-binding domain"/>
    <property type="match status" value="1"/>
</dbReference>
<gene>
    <name evidence="5" type="ordered locus">Bind_2079</name>
</gene>
<protein>
    <submittedName>
        <fullName evidence="5">Regulatory protein GntR HTH</fullName>
    </submittedName>
</protein>
<sequence length="249" mass="27285">MSPHDKNTSPIASVVGSSLGLKRTVKEAIGDRIEDLIASGILQLGDELPSERELAKMLSVSRETVRGAIQTLSARGIVSVSQGARTRVANVSVAQRRGGLSTLGTIDTYDLETVHASRLLVERAVVADAARHISAQTLAFLDASLVAQHEVLDDPMRFLIYDREFHLAIYHSASNPLLADFVTDLYTYMLDRRRVAMSKPDAMNQSYEDHAAIVEALRSHDPEATSLVFDRHINRIYATSKKLMGSGSQ</sequence>
<reference evidence="5 6" key="2">
    <citation type="journal article" date="2010" name="J. Bacteriol.">
        <title>Complete genome sequence of Beijerinckia indica subsp. indica.</title>
        <authorList>
            <person name="Tamas I."/>
            <person name="Dedysh S.N."/>
            <person name="Liesack W."/>
            <person name="Stott M.B."/>
            <person name="Alam M."/>
            <person name="Murrell J.C."/>
            <person name="Dunfield P.F."/>
        </authorList>
    </citation>
    <scope>NUCLEOTIDE SEQUENCE [LARGE SCALE GENOMIC DNA]</scope>
    <source>
        <strain evidence="6">ATCC 9039 / DSM 1715 / NCIMB 8712</strain>
    </source>
</reference>
<reference evidence="6" key="1">
    <citation type="submission" date="2008-03" db="EMBL/GenBank/DDBJ databases">
        <title>Complete sequence of chromosome of Beijerinckia indica subsp. indica ATCC 9039.</title>
        <authorList>
            <consortium name="US DOE Joint Genome Institute"/>
            <person name="Copeland A."/>
            <person name="Lucas S."/>
            <person name="Lapidus A."/>
            <person name="Glavina del Rio T."/>
            <person name="Dalin E."/>
            <person name="Tice H."/>
            <person name="Bruce D."/>
            <person name="Goodwin L."/>
            <person name="Pitluck S."/>
            <person name="LaButti K."/>
            <person name="Schmutz J."/>
            <person name="Larimer F."/>
            <person name="Land M."/>
            <person name="Hauser L."/>
            <person name="Kyrpides N."/>
            <person name="Mikhailova N."/>
            <person name="Dunfield P.F."/>
            <person name="Dedysh S.N."/>
            <person name="Liesack W."/>
            <person name="Saw J.H."/>
            <person name="Alam M."/>
            <person name="Chen Y."/>
            <person name="Murrell J.C."/>
            <person name="Richardson P."/>
        </authorList>
    </citation>
    <scope>NUCLEOTIDE SEQUENCE [LARGE SCALE GENOMIC DNA]</scope>
    <source>
        <strain evidence="6">ATCC 9039 / DSM 1715 / NCIMB 8712</strain>
    </source>
</reference>
<evidence type="ECO:0000259" key="4">
    <source>
        <dbReference type="PROSITE" id="PS50949"/>
    </source>
</evidence>
<dbReference type="InterPro" id="IPR011711">
    <property type="entry name" value="GntR_C"/>
</dbReference>
<dbReference type="Proteomes" id="UP000001695">
    <property type="component" value="Chromosome"/>
</dbReference>
<proteinExistence type="predicted"/>
<dbReference type="PRINTS" id="PR00035">
    <property type="entry name" value="HTHGNTR"/>
</dbReference>
<dbReference type="PROSITE" id="PS50949">
    <property type="entry name" value="HTH_GNTR"/>
    <property type="match status" value="1"/>
</dbReference>
<keyword evidence="2" id="KW-0238">DNA-binding</keyword>
<dbReference type="Pfam" id="PF07729">
    <property type="entry name" value="FCD"/>
    <property type="match status" value="1"/>
</dbReference>
<keyword evidence="6" id="KW-1185">Reference proteome</keyword>
<accession>B2IFW1</accession>
<evidence type="ECO:0000256" key="1">
    <source>
        <dbReference type="ARBA" id="ARBA00023015"/>
    </source>
</evidence>
<feature type="domain" description="HTH gntR-type" evidence="4">
    <location>
        <begin position="23"/>
        <end position="91"/>
    </location>
</feature>
<organism evidence="5 6">
    <name type="scientific">Beijerinckia indica subsp. indica (strain ATCC 9039 / DSM 1715 / NCIMB 8712)</name>
    <dbReference type="NCBI Taxonomy" id="395963"/>
    <lineage>
        <taxon>Bacteria</taxon>
        <taxon>Pseudomonadati</taxon>
        <taxon>Pseudomonadota</taxon>
        <taxon>Alphaproteobacteria</taxon>
        <taxon>Hyphomicrobiales</taxon>
        <taxon>Beijerinckiaceae</taxon>
        <taxon>Beijerinckia</taxon>
    </lineage>
</organism>
<evidence type="ECO:0000256" key="2">
    <source>
        <dbReference type="ARBA" id="ARBA00023125"/>
    </source>
</evidence>
<dbReference type="GO" id="GO:0003700">
    <property type="term" value="F:DNA-binding transcription factor activity"/>
    <property type="evidence" value="ECO:0007669"/>
    <property type="project" value="InterPro"/>
</dbReference>
<evidence type="ECO:0000313" key="5">
    <source>
        <dbReference type="EMBL" id="ACB95700.1"/>
    </source>
</evidence>
<dbReference type="InterPro" id="IPR008920">
    <property type="entry name" value="TF_FadR/GntR_C"/>
</dbReference>
<dbReference type="PANTHER" id="PTHR43537:SF5">
    <property type="entry name" value="UXU OPERON TRANSCRIPTIONAL REGULATOR"/>
    <property type="match status" value="1"/>
</dbReference>
<dbReference type="SMART" id="SM00895">
    <property type="entry name" value="FCD"/>
    <property type="match status" value="1"/>
</dbReference>
<evidence type="ECO:0000313" key="6">
    <source>
        <dbReference type="Proteomes" id="UP000001695"/>
    </source>
</evidence>
<dbReference type="OrthoDB" id="6087511at2"/>
<dbReference type="InterPro" id="IPR036390">
    <property type="entry name" value="WH_DNA-bd_sf"/>
</dbReference>
<dbReference type="PANTHER" id="PTHR43537">
    <property type="entry name" value="TRANSCRIPTIONAL REGULATOR, GNTR FAMILY"/>
    <property type="match status" value="1"/>
</dbReference>
<dbReference type="InterPro" id="IPR000524">
    <property type="entry name" value="Tscrpt_reg_HTH_GntR"/>
</dbReference>
<name>B2IFW1_BEII9</name>
<dbReference type="GO" id="GO:0003677">
    <property type="term" value="F:DNA binding"/>
    <property type="evidence" value="ECO:0007669"/>
    <property type="project" value="UniProtKB-KW"/>
</dbReference>
<dbReference type="Gene3D" id="1.20.120.530">
    <property type="entry name" value="GntR ligand-binding domain-like"/>
    <property type="match status" value="1"/>
</dbReference>
<dbReference type="SMART" id="SM00345">
    <property type="entry name" value="HTH_GNTR"/>
    <property type="match status" value="1"/>
</dbReference>
<keyword evidence="1" id="KW-0805">Transcription regulation</keyword>
<evidence type="ECO:0000256" key="3">
    <source>
        <dbReference type="ARBA" id="ARBA00023163"/>
    </source>
</evidence>
<dbReference type="STRING" id="395963.Bind_2079"/>
<dbReference type="KEGG" id="bid:Bind_2079"/>
<dbReference type="Pfam" id="PF00392">
    <property type="entry name" value="GntR"/>
    <property type="match status" value="1"/>
</dbReference>